<dbReference type="Proteomes" id="UP000437017">
    <property type="component" value="Unassembled WGS sequence"/>
</dbReference>
<feature type="compositionally biased region" description="Low complexity" evidence="1">
    <location>
        <begin position="22"/>
        <end position="31"/>
    </location>
</feature>
<name>A0A6A1Q570_BALPH</name>
<organism evidence="2 3">
    <name type="scientific">Balaenoptera physalus</name>
    <name type="common">Fin whale</name>
    <name type="synonym">Balaena physalus</name>
    <dbReference type="NCBI Taxonomy" id="9770"/>
    <lineage>
        <taxon>Eukaryota</taxon>
        <taxon>Metazoa</taxon>
        <taxon>Chordata</taxon>
        <taxon>Craniata</taxon>
        <taxon>Vertebrata</taxon>
        <taxon>Euteleostomi</taxon>
        <taxon>Mammalia</taxon>
        <taxon>Eutheria</taxon>
        <taxon>Laurasiatheria</taxon>
        <taxon>Artiodactyla</taxon>
        <taxon>Whippomorpha</taxon>
        <taxon>Cetacea</taxon>
        <taxon>Mysticeti</taxon>
        <taxon>Balaenopteridae</taxon>
        <taxon>Balaenoptera</taxon>
    </lineage>
</organism>
<keyword evidence="3" id="KW-1185">Reference proteome</keyword>
<dbReference type="PANTHER" id="PTHR24147:SF62">
    <property type="entry name" value="ANKYRIN REPEAT DOMAIN-CONTAINING PROTEIN 7"/>
    <property type="match status" value="1"/>
</dbReference>
<gene>
    <name evidence="2" type="ORF">E2I00_015312</name>
</gene>
<dbReference type="InterPro" id="IPR050657">
    <property type="entry name" value="Ankyrin_repeat_domain"/>
</dbReference>
<evidence type="ECO:0000313" key="3">
    <source>
        <dbReference type="Proteomes" id="UP000437017"/>
    </source>
</evidence>
<dbReference type="PANTHER" id="PTHR24147">
    <property type="entry name" value="ANKYRIN REPEAT DOMAIN 36-RELATED"/>
    <property type="match status" value="1"/>
</dbReference>
<accession>A0A6A1Q570</accession>
<dbReference type="EMBL" id="SGJD01000831">
    <property type="protein sequence ID" value="KAB0403298.1"/>
    <property type="molecule type" value="Genomic_DNA"/>
</dbReference>
<dbReference type="OrthoDB" id="6089782at2759"/>
<protein>
    <submittedName>
        <fullName evidence="2">Uncharacterized protein</fullName>
    </submittedName>
</protein>
<sequence length="78" mass="9057">MKKLFTLWRRKDEPHSSCSHLPIGGPASIGPPAQPGYNLRDKDLKKLHKAASVGDLEKVKEYLQLKKYDMNMRDREHR</sequence>
<reference evidence="2 3" key="1">
    <citation type="journal article" date="2019" name="PLoS ONE">
        <title>Genomic analyses reveal an absence of contemporary introgressive admixture between fin whales and blue whales, despite known hybrids.</title>
        <authorList>
            <person name="Westbury M.V."/>
            <person name="Petersen B."/>
            <person name="Lorenzen E.D."/>
        </authorList>
    </citation>
    <scope>NUCLEOTIDE SEQUENCE [LARGE SCALE GENOMIC DNA]</scope>
    <source>
        <strain evidence="2">FinWhale-01</strain>
    </source>
</reference>
<dbReference type="AlphaFoldDB" id="A0A6A1Q570"/>
<evidence type="ECO:0000256" key="1">
    <source>
        <dbReference type="SAM" id="MobiDB-lite"/>
    </source>
</evidence>
<comment type="caution">
    <text evidence="2">The sequence shown here is derived from an EMBL/GenBank/DDBJ whole genome shotgun (WGS) entry which is preliminary data.</text>
</comment>
<proteinExistence type="predicted"/>
<feature type="region of interest" description="Disordered" evidence="1">
    <location>
        <begin position="14"/>
        <end position="34"/>
    </location>
</feature>
<evidence type="ECO:0000313" key="2">
    <source>
        <dbReference type="EMBL" id="KAB0403298.1"/>
    </source>
</evidence>